<keyword evidence="3" id="KW-1185">Reference proteome</keyword>
<name>A0A319EF64_ASPSB</name>
<evidence type="ECO:0000256" key="1">
    <source>
        <dbReference type="SAM" id="MobiDB-lite"/>
    </source>
</evidence>
<sequence>MSFNRVVKKVPFGTIKRGADEIILSVATETLDWIRPETVATQQGPGFQKAVEAAKHLVPDGTKEICQRSLEKLYPHLKYTLPDFANRETQHSSDEDRRDHYTGVCFNETGDGKSVHFPIQREK</sequence>
<feature type="region of interest" description="Disordered" evidence="1">
    <location>
        <begin position="85"/>
        <end position="105"/>
    </location>
</feature>
<dbReference type="EMBL" id="KZ826331">
    <property type="protein sequence ID" value="PYI08867.1"/>
    <property type="molecule type" value="Genomic_DNA"/>
</dbReference>
<dbReference type="OrthoDB" id="3827601at2759"/>
<dbReference type="AlphaFoldDB" id="A0A319EF64"/>
<accession>A0A319EF64</accession>
<evidence type="ECO:0000313" key="3">
    <source>
        <dbReference type="Proteomes" id="UP000248423"/>
    </source>
</evidence>
<proteinExistence type="predicted"/>
<reference evidence="2 3" key="1">
    <citation type="submission" date="2018-02" db="EMBL/GenBank/DDBJ databases">
        <title>The genomes of Aspergillus section Nigri reveals drivers in fungal speciation.</title>
        <authorList>
            <consortium name="DOE Joint Genome Institute"/>
            <person name="Vesth T.C."/>
            <person name="Nybo J."/>
            <person name="Theobald S."/>
            <person name="Brandl J."/>
            <person name="Frisvad J.C."/>
            <person name="Nielsen K.F."/>
            <person name="Lyhne E.K."/>
            <person name="Kogle M.E."/>
            <person name="Kuo A."/>
            <person name="Riley R."/>
            <person name="Clum A."/>
            <person name="Nolan M."/>
            <person name="Lipzen A."/>
            <person name="Salamov A."/>
            <person name="Henrissat B."/>
            <person name="Wiebenga A."/>
            <person name="De vries R.P."/>
            <person name="Grigoriev I.V."/>
            <person name="Mortensen U.H."/>
            <person name="Andersen M.R."/>
            <person name="Baker S.E."/>
        </authorList>
    </citation>
    <scope>NUCLEOTIDE SEQUENCE [LARGE SCALE GENOMIC DNA]</scope>
    <source>
        <strain evidence="2 3">CBS 121057</strain>
    </source>
</reference>
<dbReference type="Proteomes" id="UP000248423">
    <property type="component" value="Unassembled WGS sequence"/>
</dbReference>
<dbReference type="VEuPathDB" id="FungiDB:BO78DRAFT_416169"/>
<gene>
    <name evidence="2" type="ORF">BO78DRAFT_416169</name>
</gene>
<feature type="compositionally biased region" description="Basic and acidic residues" evidence="1">
    <location>
        <begin position="85"/>
        <end position="101"/>
    </location>
</feature>
<organism evidence="2 3">
    <name type="scientific">Aspergillus sclerotiicarbonarius (strain CBS 121057 / IBT 28362)</name>
    <dbReference type="NCBI Taxonomy" id="1448318"/>
    <lineage>
        <taxon>Eukaryota</taxon>
        <taxon>Fungi</taxon>
        <taxon>Dikarya</taxon>
        <taxon>Ascomycota</taxon>
        <taxon>Pezizomycotina</taxon>
        <taxon>Eurotiomycetes</taxon>
        <taxon>Eurotiomycetidae</taxon>
        <taxon>Eurotiales</taxon>
        <taxon>Aspergillaceae</taxon>
        <taxon>Aspergillus</taxon>
        <taxon>Aspergillus subgen. Circumdati</taxon>
    </lineage>
</organism>
<protein>
    <submittedName>
        <fullName evidence="2">Uncharacterized protein</fullName>
    </submittedName>
</protein>
<evidence type="ECO:0000313" key="2">
    <source>
        <dbReference type="EMBL" id="PYI08867.1"/>
    </source>
</evidence>